<organism evidence="1 2">
    <name type="scientific">Methanolobus zinderi</name>
    <dbReference type="NCBI Taxonomy" id="536044"/>
    <lineage>
        <taxon>Archaea</taxon>
        <taxon>Methanobacteriati</taxon>
        <taxon>Methanobacteriota</taxon>
        <taxon>Stenosarchaea group</taxon>
        <taxon>Methanomicrobia</taxon>
        <taxon>Methanosarcinales</taxon>
        <taxon>Methanosarcinaceae</taxon>
        <taxon>Methanolobus</taxon>
    </lineage>
</organism>
<evidence type="ECO:0000313" key="2">
    <source>
        <dbReference type="Proteomes" id="UP000509594"/>
    </source>
</evidence>
<gene>
    <name evidence="1" type="ORF">HWN40_07720</name>
</gene>
<dbReference type="EMBL" id="CP058215">
    <property type="protein sequence ID" value="QLC50135.1"/>
    <property type="molecule type" value="Genomic_DNA"/>
</dbReference>
<keyword evidence="2" id="KW-1185">Reference proteome</keyword>
<protein>
    <submittedName>
        <fullName evidence="1">Uncharacterized protein</fullName>
    </submittedName>
</protein>
<dbReference type="AlphaFoldDB" id="A0A7D5E9I9"/>
<evidence type="ECO:0000313" key="1">
    <source>
        <dbReference type="EMBL" id="QLC50135.1"/>
    </source>
</evidence>
<accession>A0A7D5E9I9</accession>
<reference evidence="1 2" key="1">
    <citation type="submission" date="2020-06" db="EMBL/GenBank/DDBJ databases">
        <title>Methanolobus halotolerans sp. nov., isolated from a saline lake Tus in Siberia.</title>
        <authorList>
            <person name="Shen Y."/>
            <person name="Chen S.-C."/>
            <person name="Lai M.-C."/>
            <person name="Huang H.-H."/>
            <person name="Chiu H.-H."/>
            <person name="Tang S.-L."/>
            <person name="Rogozin D.Y."/>
            <person name="Degermendzhy A.G."/>
        </authorList>
    </citation>
    <scope>NUCLEOTIDE SEQUENCE [LARGE SCALE GENOMIC DNA]</scope>
    <source>
        <strain evidence="1 2">DSM 21339</strain>
    </source>
</reference>
<proteinExistence type="predicted"/>
<sequence length="147" mass="16483">MSNIEKSTSGIIDVWPFDTVIITLDPDSFNESVSKGGIILKLPDNQLKLELVEQVIDEDQRKIKIINDSGIFILRGPEFHVYRGKVSGMENSSVHLTIHKNLLLGTIDIDGNPYHIVPTMKSRDGKTVLAIYRQDAVIVHENVNAYL</sequence>
<name>A0A7D5E9I9_9EURY</name>
<dbReference type="Proteomes" id="UP000509594">
    <property type="component" value="Chromosome"/>
</dbReference>
<dbReference type="KEGG" id="mzi:HWN40_07720"/>